<name>A0A838WG93_9CYAN</name>
<proteinExistence type="predicted"/>
<evidence type="ECO:0000313" key="1">
    <source>
        <dbReference type="EMBL" id="MBA4464784.1"/>
    </source>
</evidence>
<dbReference type="AlphaFoldDB" id="A0A838WG93"/>
<comment type="caution">
    <text evidence="1">The sequence shown here is derived from an EMBL/GenBank/DDBJ whole genome shotgun (WGS) entry which is preliminary data.</text>
</comment>
<dbReference type="Proteomes" id="UP000538075">
    <property type="component" value="Unassembled WGS sequence"/>
</dbReference>
<dbReference type="EMBL" id="VDFG01000189">
    <property type="protein sequence ID" value="MBA4464784.1"/>
    <property type="molecule type" value="Genomic_DNA"/>
</dbReference>
<accession>A0A838WG93</accession>
<sequence length="120" mass="13976">MKIKSTQQQKAVTNNLVKFQNSPSINTSRKWLLITLTSRTSSQKREFVKKLIEKRIDEYQLRDKISSIKLPAQKELHEFILLECKNAGQIQIETCIQSLEYVKNIEPLSQNDAEKILKLC</sequence>
<protein>
    <submittedName>
        <fullName evidence="1">Uncharacterized protein</fullName>
    </submittedName>
</protein>
<evidence type="ECO:0000313" key="2">
    <source>
        <dbReference type="Proteomes" id="UP000538075"/>
    </source>
</evidence>
<reference evidence="1 2" key="1">
    <citation type="journal article" date="2020" name="J. Appl. Phycol.">
        <title>Morphological changes and genome evolution in Raphidiopsis raciborskii CS-506 after 23 years in culture.</title>
        <authorList>
            <person name="Willis A."/>
            <person name="Bent S.J."/>
            <person name="Jameson I.D."/>
        </authorList>
    </citation>
    <scope>NUCLEOTIDE SEQUENCE [LARGE SCALE GENOMIC DNA]</scope>
    <source>
        <strain evidence="1 2">CS-506_A</strain>
    </source>
</reference>
<gene>
    <name evidence="1" type="ORF">FHK98_02585</name>
</gene>
<organism evidence="1 2">
    <name type="scientific">Cylindrospermopsis raciborskii CS-506_A</name>
    <dbReference type="NCBI Taxonomy" id="2585140"/>
    <lineage>
        <taxon>Bacteria</taxon>
        <taxon>Bacillati</taxon>
        <taxon>Cyanobacteriota</taxon>
        <taxon>Cyanophyceae</taxon>
        <taxon>Nostocales</taxon>
        <taxon>Aphanizomenonaceae</taxon>
        <taxon>Cylindrospermopsis</taxon>
    </lineage>
</organism>